<accession>J9G0A4</accession>
<comment type="caution">
    <text evidence="1">The sequence shown here is derived from an EMBL/GenBank/DDBJ whole genome shotgun (WGS) entry which is preliminary data.</text>
</comment>
<organism evidence="1">
    <name type="scientific">gut metagenome</name>
    <dbReference type="NCBI Taxonomy" id="749906"/>
    <lineage>
        <taxon>unclassified sequences</taxon>
        <taxon>metagenomes</taxon>
        <taxon>organismal metagenomes</taxon>
    </lineage>
</organism>
<dbReference type="AlphaFoldDB" id="J9G0A4"/>
<evidence type="ECO:0000313" key="1">
    <source>
        <dbReference type="EMBL" id="EJX00264.1"/>
    </source>
</evidence>
<reference evidence="1" key="1">
    <citation type="journal article" date="2012" name="PLoS ONE">
        <title>Gene sets for utilization of primary and secondary nutrition supplies in the distal gut of endangered iberian lynx.</title>
        <authorList>
            <person name="Alcaide M."/>
            <person name="Messina E."/>
            <person name="Richter M."/>
            <person name="Bargiela R."/>
            <person name="Peplies J."/>
            <person name="Huws S.A."/>
            <person name="Newbold C.J."/>
            <person name="Golyshin P.N."/>
            <person name="Simon M.A."/>
            <person name="Lopez G."/>
            <person name="Yakimov M.M."/>
            <person name="Ferrer M."/>
        </authorList>
    </citation>
    <scope>NUCLEOTIDE SEQUENCE</scope>
</reference>
<proteinExistence type="predicted"/>
<gene>
    <name evidence="1" type="ORF">EVA_11628</name>
</gene>
<sequence>MATKWMFPLIAITCQPFFAWCCKHEAKRMAILLPKRSSLPASHEIR</sequence>
<protein>
    <submittedName>
        <fullName evidence="1">Uncharacterized protein</fullName>
    </submittedName>
</protein>
<dbReference type="EMBL" id="AMCI01003450">
    <property type="protein sequence ID" value="EJX00264.1"/>
    <property type="molecule type" value="Genomic_DNA"/>
</dbReference>
<name>J9G0A4_9ZZZZ</name>